<reference evidence="1 2" key="1">
    <citation type="submission" date="2020-07" db="EMBL/GenBank/DDBJ databases">
        <title>Telomere length de novo assembly of all 7 chromosomes of the fungus, Metarhizium brunneum, using a novel assembly pipeline.</title>
        <authorList>
            <person name="Saud z."/>
            <person name="Kortsinoglou A."/>
            <person name="Kouvelis V.N."/>
            <person name="Butt T.M."/>
        </authorList>
    </citation>
    <scope>NUCLEOTIDE SEQUENCE [LARGE SCALE GENOMIC DNA]</scope>
    <source>
        <strain evidence="1 2">4556</strain>
    </source>
</reference>
<keyword evidence="2" id="KW-1185">Reference proteome</keyword>
<proteinExistence type="predicted"/>
<name>A0A7D5UYD1_9HYPO</name>
<dbReference type="AlphaFoldDB" id="A0A7D5UYD1"/>
<organism evidence="1 2">
    <name type="scientific">Metarhizium brunneum</name>
    <dbReference type="NCBI Taxonomy" id="500148"/>
    <lineage>
        <taxon>Eukaryota</taxon>
        <taxon>Fungi</taxon>
        <taxon>Dikarya</taxon>
        <taxon>Ascomycota</taxon>
        <taxon>Pezizomycotina</taxon>
        <taxon>Sordariomycetes</taxon>
        <taxon>Hypocreomycetidae</taxon>
        <taxon>Hypocreales</taxon>
        <taxon>Clavicipitaceae</taxon>
        <taxon>Metarhizium</taxon>
    </lineage>
</organism>
<gene>
    <name evidence="1" type="ORF">G6M90_00g053400</name>
</gene>
<dbReference type="Proteomes" id="UP000510686">
    <property type="component" value="Chromosome 3"/>
</dbReference>
<protein>
    <submittedName>
        <fullName evidence="1">Uncharacterized protein</fullName>
    </submittedName>
</protein>
<dbReference type="GeneID" id="90967781"/>
<dbReference type="KEGG" id="mbrn:90967781"/>
<evidence type="ECO:0000313" key="2">
    <source>
        <dbReference type="Proteomes" id="UP000510686"/>
    </source>
</evidence>
<dbReference type="RefSeq" id="XP_065986904.1">
    <property type="nucleotide sequence ID" value="XM_066130561.1"/>
</dbReference>
<accession>A0A7D5UYD1</accession>
<sequence>MSVSGRQGARIRSLIISAERDGSSGEETCIKDMDLRQEAEPVGPNNDVTSATKAMAACDTKRDVGIDRVNGANEVEKGKNKARVGFGGLVLSL</sequence>
<evidence type="ECO:0000313" key="1">
    <source>
        <dbReference type="EMBL" id="QLI69935.1"/>
    </source>
</evidence>
<dbReference type="EMBL" id="CP058934">
    <property type="protein sequence ID" value="QLI69935.1"/>
    <property type="molecule type" value="Genomic_DNA"/>
</dbReference>